<comment type="subcellular location">
    <subcellularLocation>
        <location evidence="1">Cell membrane</location>
        <topology evidence="1">Single-pass membrane protein</topology>
    </subcellularLocation>
</comment>
<dbReference type="GO" id="GO:0005886">
    <property type="term" value="C:plasma membrane"/>
    <property type="evidence" value="ECO:0007669"/>
    <property type="project" value="UniProtKB-SubCell"/>
</dbReference>
<dbReference type="OrthoDB" id="1431247at2759"/>
<sequence>MEAKADHQRPANEEFEPFCKWDRNVDRDIIEIHLKEFKKDQLKVQLSNRSVLKIFGERPLDASTKSIFYKEVSVPVNTYDTPAIHAKFTNGCLYITMPKRKSLGPQINRSTSTEEQKIDRSPKLDDRFKAPHPKDFNRGAEGDSKHELHDRRRRGLRLGKVVISLAATAAAVAVMVAYVVYMYKATVYEVDG</sequence>
<dbReference type="InterPro" id="IPR002068">
    <property type="entry name" value="A-crystallin/Hsp20_dom"/>
</dbReference>
<organism evidence="9 10">
    <name type="scientific">Handroanthus impetiginosus</name>
    <dbReference type="NCBI Taxonomy" id="429701"/>
    <lineage>
        <taxon>Eukaryota</taxon>
        <taxon>Viridiplantae</taxon>
        <taxon>Streptophyta</taxon>
        <taxon>Embryophyta</taxon>
        <taxon>Tracheophyta</taxon>
        <taxon>Spermatophyta</taxon>
        <taxon>Magnoliopsida</taxon>
        <taxon>eudicotyledons</taxon>
        <taxon>Gunneridae</taxon>
        <taxon>Pentapetalae</taxon>
        <taxon>asterids</taxon>
        <taxon>lamiids</taxon>
        <taxon>Lamiales</taxon>
        <taxon>Bignoniaceae</taxon>
        <taxon>Crescentiina</taxon>
        <taxon>Tabebuia alliance</taxon>
        <taxon>Handroanthus</taxon>
    </lineage>
</organism>
<dbReference type="Proteomes" id="UP000231279">
    <property type="component" value="Unassembled WGS sequence"/>
</dbReference>
<keyword evidence="7" id="KW-1133">Transmembrane helix</keyword>
<dbReference type="PANTHER" id="PTHR43670:SF118">
    <property type="entry name" value="HSP20_ALPHA CRYSTALLIN FAMILY PROTEIN"/>
    <property type="match status" value="1"/>
</dbReference>
<keyword evidence="2" id="KW-1003">Cell membrane</keyword>
<accession>A0A2G9GB25</accession>
<keyword evidence="10" id="KW-1185">Reference proteome</keyword>
<dbReference type="AlphaFoldDB" id="A0A2G9GB25"/>
<proteinExistence type="inferred from homology"/>
<keyword evidence="7" id="KW-0812">Transmembrane</keyword>
<gene>
    <name evidence="9" type="ORF">CDL12_25006</name>
</gene>
<evidence type="ECO:0000256" key="2">
    <source>
        <dbReference type="ARBA" id="ARBA00022475"/>
    </source>
</evidence>
<evidence type="ECO:0000313" key="10">
    <source>
        <dbReference type="Proteomes" id="UP000231279"/>
    </source>
</evidence>
<dbReference type="CDD" id="cd06464">
    <property type="entry name" value="ACD_sHsps-like"/>
    <property type="match status" value="1"/>
</dbReference>
<evidence type="ECO:0000256" key="3">
    <source>
        <dbReference type="ARBA" id="ARBA00022821"/>
    </source>
</evidence>
<name>A0A2G9GB25_9LAMI</name>
<evidence type="ECO:0000313" key="9">
    <source>
        <dbReference type="EMBL" id="PIN02483.1"/>
    </source>
</evidence>
<keyword evidence="3" id="KW-0611">Plant defense</keyword>
<dbReference type="SUPFAM" id="SSF49764">
    <property type="entry name" value="HSP20-like chaperones"/>
    <property type="match status" value="1"/>
</dbReference>
<dbReference type="GO" id="GO:0034605">
    <property type="term" value="P:cellular response to heat"/>
    <property type="evidence" value="ECO:0007669"/>
    <property type="project" value="TreeGrafter"/>
</dbReference>
<feature type="transmembrane region" description="Helical" evidence="7">
    <location>
        <begin position="161"/>
        <end position="183"/>
    </location>
</feature>
<dbReference type="GO" id="GO:0006952">
    <property type="term" value="P:defense response"/>
    <property type="evidence" value="ECO:0007669"/>
    <property type="project" value="UniProtKB-KW"/>
</dbReference>
<dbReference type="PROSITE" id="PS01031">
    <property type="entry name" value="SHSP"/>
    <property type="match status" value="1"/>
</dbReference>
<keyword evidence="7" id="KW-0472">Membrane</keyword>
<feature type="region of interest" description="Disordered" evidence="6">
    <location>
        <begin position="104"/>
        <end position="151"/>
    </location>
</feature>
<evidence type="ECO:0000256" key="7">
    <source>
        <dbReference type="SAM" id="Phobius"/>
    </source>
</evidence>
<evidence type="ECO:0000256" key="4">
    <source>
        <dbReference type="PROSITE-ProRule" id="PRU00285"/>
    </source>
</evidence>
<dbReference type="PANTHER" id="PTHR43670">
    <property type="entry name" value="HEAT SHOCK PROTEIN 26"/>
    <property type="match status" value="1"/>
</dbReference>
<dbReference type="Gene3D" id="2.60.40.790">
    <property type="match status" value="1"/>
</dbReference>
<protein>
    <recommendedName>
        <fullName evidence="8">SHSP domain-containing protein</fullName>
    </recommendedName>
</protein>
<dbReference type="EMBL" id="NKXS01005902">
    <property type="protein sequence ID" value="PIN02483.1"/>
    <property type="molecule type" value="Genomic_DNA"/>
</dbReference>
<comment type="similarity">
    <text evidence="4 5">Belongs to the small heat shock protein (HSP20) family.</text>
</comment>
<dbReference type="InterPro" id="IPR008978">
    <property type="entry name" value="HSP20-like_chaperone"/>
</dbReference>
<dbReference type="Pfam" id="PF00011">
    <property type="entry name" value="HSP20"/>
    <property type="match status" value="1"/>
</dbReference>
<evidence type="ECO:0000256" key="5">
    <source>
        <dbReference type="RuleBase" id="RU003616"/>
    </source>
</evidence>
<evidence type="ECO:0000259" key="8">
    <source>
        <dbReference type="PROSITE" id="PS01031"/>
    </source>
</evidence>
<feature type="domain" description="SHSP" evidence="8">
    <location>
        <begin position="9"/>
        <end position="116"/>
    </location>
</feature>
<evidence type="ECO:0000256" key="6">
    <source>
        <dbReference type="SAM" id="MobiDB-lite"/>
    </source>
</evidence>
<feature type="compositionally biased region" description="Basic and acidic residues" evidence="6">
    <location>
        <begin position="112"/>
        <end position="150"/>
    </location>
</feature>
<reference evidence="10" key="1">
    <citation type="journal article" date="2018" name="Gigascience">
        <title>Genome assembly of the Pink Ipe (Handroanthus impetiginosus, Bignoniaceae), a highly valued, ecologically keystone Neotropical timber forest tree.</title>
        <authorList>
            <person name="Silva-Junior O.B."/>
            <person name="Grattapaglia D."/>
            <person name="Novaes E."/>
            <person name="Collevatti R.G."/>
        </authorList>
    </citation>
    <scope>NUCLEOTIDE SEQUENCE [LARGE SCALE GENOMIC DNA]</scope>
    <source>
        <strain evidence="10">cv. UFG-1</strain>
    </source>
</reference>
<dbReference type="STRING" id="429701.A0A2G9GB25"/>
<evidence type="ECO:0000256" key="1">
    <source>
        <dbReference type="ARBA" id="ARBA00004162"/>
    </source>
</evidence>
<comment type="caution">
    <text evidence="9">The sequence shown here is derived from an EMBL/GenBank/DDBJ whole genome shotgun (WGS) entry which is preliminary data.</text>
</comment>